<dbReference type="RefSeq" id="XP_003082613.2">
    <property type="nucleotide sequence ID" value="XM_003082565.2"/>
</dbReference>
<feature type="transmembrane region" description="Helical" evidence="1">
    <location>
        <begin position="136"/>
        <end position="156"/>
    </location>
</feature>
<dbReference type="EMBL" id="CAID01000013">
    <property type="protein sequence ID" value="CEG00100.1"/>
    <property type="molecule type" value="Genomic_DNA"/>
</dbReference>
<keyword evidence="1" id="KW-1133">Transmembrane helix</keyword>
<feature type="transmembrane region" description="Helical" evidence="1">
    <location>
        <begin position="104"/>
        <end position="129"/>
    </location>
</feature>
<evidence type="ECO:0000256" key="1">
    <source>
        <dbReference type="SAM" id="Phobius"/>
    </source>
</evidence>
<dbReference type="Proteomes" id="UP000009170">
    <property type="component" value="Unassembled WGS sequence"/>
</dbReference>
<protein>
    <submittedName>
        <fullName evidence="2">Uncharacterized protein</fullName>
    </submittedName>
</protein>
<dbReference type="AlphaFoldDB" id="A0A096P7E9"/>
<dbReference type="GeneID" id="9835705"/>
<reference evidence="3" key="1">
    <citation type="journal article" date="2006" name="Proc. Natl. Acad. Sci. U.S.A.">
        <title>Genome analysis of the smallest free-living eukaryote Ostreococcus tauri unveils many unique features.</title>
        <authorList>
            <person name="Derelle E."/>
            <person name="Ferraz C."/>
            <person name="Rombauts S."/>
            <person name="Rouze P."/>
            <person name="Worden A.Z."/>
            <person name="Robbens S."/>
            <person name="Partensky F."/>
            <person name="Degroeve S."/>
            <person name="Echeynie S."/>
            <person name="Cooke R."/>
            <person name="Saeys Y."/>
            <person name="Wuyts J."/>
            <person name="Jabbari K."/>
            <person name="Bowler C."/>
            <person name="Panaud O."/>
            <person name="Piegu B."/>
            <person name="Ball S.G."/>
            <person name="Ral J.-P."/>
            <person name="Bouget F.-Y."/>
            <person name="Piganeau G."/>
            <person name="De Baets B."/>
            <person name="Picard A."/>
            <person name="Delseny M."/>
            <person name="Demaille J."/>
            <person name="Van de Peer Y."/>
            <person name="Moreau H."/>
        </authorList>
    </citation>
    <scope>NUCLEOTIDE SEQUENCE [LARGE SCALE GENOMIC DNA]</scope>
    <source>
        <strain evidence="3">OTTH 0595 / CCAP 157/2 / RCC745</strain>
    </source>
</reference>
<evidence type="ECO:0000313" key="2">
    <source>
        <dbReference type="EMBL" id="CEG00100.1"/>
    </source>
</evidence>
<feature type="transmembrane region" description="Helical" evidence="1">
    <location>
        <begin position="236"/>
        <end position="257"/>
    </location>
</feature>
<sequence>MFTSASALNVTRATLRPTFQKRNSTIRVNRVTRAISVDDVTGAITSTVKEVQSVRGAKDVLQRVALYGVPLTTSVVTIQALHFGGAGLGPAMKIAGLGACAGPLAPLAAIWLFSVVSPYVQAIAGLAGVLQVGEDIPAWFCGISFALAACSLWHYGSAGFTNIWTRHWVVWQLGMATTLLTSTNKVKEVLGRKVDGIRKVALIGPGLVMAALFFQQPSMAAFEAAGFSGPGVLGPVAAAVLHPLWKWFMMFGGLAYLTDAETKYSSLIIGLSMLIVSISIMPQLVAPLGLMGSWMHLYAAITLLKEVTPADSLIPSV</sequence>
<dbReference type="InParanoid" id="A0A096P7E9"/>
<keyword evidence="1" id="KW-0812">Transmembrane</keyword>
<dbReference type="KEGG" id="ota:OT_ostta13g01375"/>
<feature type="transmembrane region" description="Helical" evidence="1">
    <location>
        <begin position="196"/>
        <end position="216"/>
    </location>
</feature>
<keyword evidence="1" id="KW-0472">Membrane</keyword>
<reference evidence="2 3" key="2">
    <citation type="journal article" date="2014" name="BMC Genomics">
        <title>An improved genome of the model marine alga Ostreococcus tauri unfolds by assessing Illumina de novo assemblies.</title>
        <authorList>
            <person name="Blanc-Mathieu R."/>
            <person name="Verhelst B."/>
            <person name="Derelle E."/>
            <person name="Rombauts S."/>
            <person name="Bouget F.Y."/>
            <person name="Carre I."/>
            <person name="Chateau A."/>
            <person name="Eyre-Walker A."/>
            <person name="Grimsley N."/>
            <person name="Moreau H."/>
            <person name="Piegu B."/>
            <person name="Rivals E."/>
            <person name="Schackwitz W."/>
            <person name="Van de Peer Y."/>
            <person name="Piganeau G."/>
        </authorList>
    </citation>
    <scope>NUCLEOTIDE SEQUENCE [LARGE SCALE GENOMIC DNA]</scope>
    <source>
        <strain evidence="3">OTTH 0595 / CCAP 157/2 / RCC745</strain>
    </source>
</reference>
<proteinExistence type="predicted"/>
<feature type="transmembrane region" description="Helical" evidence="1">
    <location>
        <begin position="64"/>
        <end position="84"/>
    </location>
</feature>
<accession>A0A096P7E9</accession>
<organism evidence="2 3">
    <name type="scientific">Ostreococcus tauri</name>
    <name type="common">Marine green alga</name>
    <dbReference type="NCBI Taxonomy" id="70448"/>
    <lineage>
        <taxon>Eukaryota</taxon>
        <taxon>Viridiplantae</taxon>
        <taxon>Chlorophyta</taxon>
        <taxon>Mamiellophyceae</taxon>
        <taxon>Mamiellales</taxon>
        <taxon>Bathycoccaceae</taxon>
        <taxon>Ostreococcus</taxon>
    </lineage>
</organism>
<evidence type="ECO:0000313" key="3">
    <source>
        <dbReference type="Proteomes" id="UP000009170"/>
    </source>
</evidence>
<dbReference type="OrthoDB" id="498397at2759"/>
<gene>
    <name evidence="2" type="ORF">OT_ostta13g01375</name>
</gene>
<keyword evidence="3" id="KW-1185">Reference proteome</keyword>
<comment type="caution">
    <text evidence="2">The sequence shown here is derived from an EMBL/GenBank/DDBJ whole genome shotgun (WGS) entry which is preliminary data.</text>
</comment>
<name>A0A096P7E9_OSTTA</name>
<feature type="transmembrane region" description="Helical" evidence="1">
    <location>
        <begin position="264"/>
        <end position="285"/>
    </location>
</feature>